<evidence type="ECO:0000256" key="5">
    <source>
        <dbReference type="SAM" id="Phobius"/>
    </source>
</evidence>
<feature type="transmembrane region" description="Helical" evidence="5">
    <location>
        <begin position="33"/>
        <end position="53"/>
    </location>
</feature>
<dbReference type="CDD" id="cd19411">
    <property type="entry name" value="MCP2201-like_sensor"/>
    <property type="match status" value="1"/>
</dbReference>
<dbReference type="InterPro" id="IPR051310">
    <property type="entry name" value="MCP_chemotaxis"/>
</dbReference>
<evidence type="ECO:0000313" key="8">
    <source>
        <dbReference type="EMBL" id="MBB3193091.1"/>
    </source>
</evidence>
<dbReference type="PROSITE" id="PS50885">
    <property type="entry name" value="HAMP"/>
    <property type="match status" value="1"/>
</dbReference>
<evidence type="ECO:0000313" key="9">
    <source>
        <dbReference type="Proteomes" id="UP000574369"/>
    </source>
</evidence>
<dbReference type="Pfam" id="PF00672">
    <property type="entry name" value="HAMP"/>
    <property type="match status" value="1"/>
</dbReference>
<evidence type="ECO:0000256" key="1">
    <source>
        <dbReference type="ARBA" id="ARBA00022481"/>
    </source>
</evidence>
<dbReference type="InterPro" id="IPR047347">
    <property type="entry name" value="YvaQ-like_sensor"/>
</dbReference>
<evidence type="ECO:0000259" key="6">
    <source>
        <dbReference type="PROSITE" id="PS50111"/>
    </source>
</evidence>
<dbReference type="EMBL" id="JACHXO010000001">
    <property type="protein sequence ID" value="MBB3193091.1"/>
    <property type="molecule type" value="Genomic_DNA"/>
</dbReference>
<dbReference type="CDD" id="cd06225">
    <property type="entry name" value="HAMP"/>
    <property type="match status" value="1"/>
</dbReference>
<feature type="transmembrane region" description="Helical" evidence="5">
    <location>
        <begin position="211"/>
        <end position="232"/>
    </location>
</feature>
<feature type="domain" description="HAMP" evidence="7">
    <location>
        <begin position="233"/>
        <end position="285"/>
    </location>
</feature>
<dbReference type="SMART" id="SM00304">
    <property type="entry name" value="HAMP"/>
    <property type="match status" value="1"/>
</dbReference>
<dbReference type="PRINTS" id="PR00260">
    <property type="entry name" value="CHEMTRNSDUCR"/>
</dbReference>
<dbReference type="RefSeq" id="WP_088449272.1">
    <property type="nucleotide sequence ID" value="NZ_JACHXO010000001.1"/>
</dbReference>
<dbReference type="InterPro" id="IPR024478">
    <property type="entry name" value="HlyB_4HB_MCP"/>
</dbReference>
<dbReference type="Gene3D" id="1.10.287.950">
    <property type="entry name" value="Methyl-accepting chemotaxis protein"/>
    <property type="match status" value="1"/>
</dbReference>
<comment type="similarity">
    <text evidence="2">Belongs to the methyl-accepting chemotaxis (MCP) protein family.</text>
</comment>
<organism evidence="8 9">
    <name type="scientific">Roseateles terrae</name>
    <dbReference type="NCBI Taxonomy" id="431060"/>
    <lineage>
        <taxon>Bacteria</taxon>
        <taxon>Pseudomonadati</taxon>
        <taxon>Pseudomonadota</taxon>
        <taxon>Betaproteobacteria</taxon>
        <taxon>Burkholderiales</taxon>
        <taxon>Sphaerotilaceae</taxon>
        <taxon>Roseateles</taxon>
    </lineage>
</organism>
<accession>A0ABR6GLV6</accession>
<evidence type="ECO:0000256" key="4">
    <source>
        <dbReference type="SAM" id="Coils"/>
    </source>
</evidence>
<reference evidence="8 9" key="1">
    <citation type="submission" date="2020-08" db="EMBL/GenBank/DDBJ databases">
        <title>Genomic Encyclopedia of Type Strains, Phase III (KMG-III): the genomes of soil and plant-associated and newly described type strains.</title>
        <authorList>
            <person name="Whitman W."/>
        </authorList>
    </citation>
    <scope>NUCLEOTIDE SEQUENCE [LARGE SCALE GENOMIC DNA]</scope>
    <source>
        <strain evidence="8 9">CECT 7247</strain>
    </source>
</reference>
<protein>
    <submittedName>
        <fullName evidence="8">Methyl-accepting chemotaxis protein</fullName>
    </submittedName>
</protein>
<proteinExistence type="inferred from homology"/>
<keyword evidence="5" id="KW-0812">Transmembrane</keyword>
<sequence length="537" mass="56774">MSESLLEADGETTLHTNAAVGGLGARFSIAQQFVLLVAIAAAILLGLSAISLVRVNQLGDTVDHLANEQMDRLQLAQRWRSNIAVNSTRVFAVIMSEGDDLQTYFKDAIAATTKDTSEVQKRYVELEKSPEGLAILDELNAARKPYLEARDKGLALKKAGDLAQAKTVAQSTYAPLMDKYNAAADKMVSFQAERSAEQAERTLQMVNSYRWIIILSGGCGVLLLCFLAWAVVTGIRKSLGQAIQAVTAIGDGDLSQDIHVVGRGEVADMLSATQHMQTSLSRIVSTVRQGSEHIAAGSSEIANGNADLSQRTEQQAANLEETAASMEELTSTVRSNADTAQEAARLAGEASAAAAGGGVVVGNVVSTMQEIVTSSRRIGDIIGVIDGIAFQTNILALNAAVEAARAGEQGRGFAVVASEVRTLAQRSAGAAKEIKQLIEDSAQKVETGTRLVDEAGRSMTAIVAQVQKVNDLLGEISHSTTEQTSGISQVSDAVAQLDQVTQQNAALVEESAAAADSLRHQAEQLAQTVRVFKLRSS</sequence>
<gene>
    <name evidence="8" type="ORF">FHS28_000456</name>
</gene>
<comment type="caution">
    <text evidence="8">The sequence shown here is derived from an EMBL/GenBank/DDBJ whole genome shotgun (WGS) entry which is preliminary data.</text>
</comment>
<keyword evidence="3" id="KW-0807">Transducer</keyword>
<dbReference type="SMART" id="SM00283">
    <property type="entry name" value="MA"/>
    <property type="match status" value="1"/>
</dbReference>
<evidence type="ECO:0000256" key="2">
    <source>
        <dbReference type="ARBA" id="ARBA00029447"/>
    </source>
</evidence>
<dbReference type="InterPro" id="IPR004089">
    <property type="entry name" value="MCPsignal_dom"/>
</dbReference>
<dbReference type="InterPro" id="IPR004090">
    <property type="entry name" value="Chemotax_Me-accpt_rcpt"/>
</dbReference>
<evidence type="ECO:0000259" key="7">
    <source>
        <dbReference type="PROSITE" id="PS50885"/>
    </source>
</evidence>
<feature type="coiled-coil region" evidence="4">
    <location>
        <begin position="490"/>
        <end position="528"/>
    </location>
</feature>
<evidence type="ECO:0000256" key="3">
    <source>
        <dbReference type="PROSITE-ProRule" id="PRU00284"/>
    </source>
</evidence>
<dbReference type="Pfam" id="PF00015">
    <property type="entry name" value="MCPsignal"/>
    <property type="match status" value="1"/>
</dbReference>
<keyword evidence="9" id="KW-1185">Reference proteome</keyword>
<dbReference type="SUPFAM" id="SSF58104">
    <property type="entry name" value="Methyl-accepting chemotaxis protein (MCP) signaling domain"/>
    <property type="match status" value="1"/>
</dbReference>
<dbReference type="InterPro" id="IPR003660">
    <property type="entry name" value="HAMP_dom"/>
</dbReference>
<keyword evidence="5" id="KW-1133">Transmembrane helix</keyword>
<name>A0ABR6GLV6_9BURK</name>
<keyword evidence="5" id="KW-0472">Membrane</keyword>
<keyword evidence="4" id="KW-0175">Coiled coil</keyword>
<dbReference type="PANTHER" id="PTHR43531:SF14">
    <property type="entry name" value="METHYL-ACCEPTING CHEMOTAXIS PROTEIN I-RELATED"/>
    <property type="match status" value="1"/>
</dbReference>
<dbReference type="PROSITE" id="PS50111">
    <property type="entry name" value="CHEMOTAXIS_TRANSDUC_2"/>
    <property type="match status" value="1"/>
</dbReference>
<feature type="domain" description="Methyl-accepting transducer" evidence="6">
    <location>
        <begin position="290"/>
        <end position="519"/>
    </location>
</feature>
<dbReference type="PANTHER" id="PTHR43531">
    <property type="entry name" value="PROTEIN ICFG"/>
    <property type="match status" value="1"/>
</dbReference>
<dbReference type="Pfam" id="PF12729">
    <property type="entry name" value="4HB_MCP_1"/>
    <property type="match status" value="1"/>
</dbReference>
<dbReference type="Proteomes" id="UP000574369">
    <property type="component" value="Unassembled WGS sequence"/>
</dbReference>
<dbReference type="CDD" id="cd11386">
    <property type="entry name" value="MCP_signal"/>
    <property type="match status" value="1"/>
</dbReference>
<keyword evidence="1" id="KW-0488">Methylation</keyword>